<dbReference type="InterPro" id="IPR040256">
    <property type="entry name" value="At4g02000-like"/>
</dbReference>
<feature type="region of interest" description="Disordered" evidence="1">
    <location>
        <begin position="136"/>
        <end position="199"/>
    </location>
</feature>
<evidence type="ECO:0008006" key="4">
    <source>
        <dbReference type="Google" id="ProtNLM"/>
    </source>
</evidence>
<gene>
    <name evidence="2" type="ORF">TAV2_LOCUS3673</name>
</gene>
<name>A0AAU9RBS2_THLAR</name>
<proteinExistence type="predicted"/>
<feature type="compositionally biased region" description="Polar residues" evidence="1">
    <location>
        <begin position="225"/>
        <end position="236"/>
    </location>
</feature>
<dbReference type="Proteomes" id="UP000836841">
    <property type="component" value="Chromosome 1"/>
</dbReference>
<organism evidence="2 3">
    <name type="scientific">Thlaspi arvense</name>
    <name type="common">Field penny-cress</name>
    <dbReference type="NCBI Taxonomy" id="13288"/>
    <lineage>
        <taxon>Eukaryota</taxon>
        <taxon>Viridiplantae</taxon>
        <taxon>Streptophyta</taxon>
        <taxon>Embryophyta</taxon>
        <taxon>Tracheophyta</taxon>
        <taxon>Spermatophyta</taxon>
        <taxon>Magnoliopsida</taxon>
        <taxon>eudicotyledons</taxon>
        <taxon>Gunneridae</taxon>
        <taxon>Pentapetalae</taxon>
        <taxon>rosids</taxon>
        <taxon>malvids</taxon>
        <taxon>Brassicales</taxon>
        <taxon>Brassicaceae</taxon>
        <taxon>Thlaspideae</taxon>
        <taxon>Thlaspi</taxon>
    </lineage>
</organism>
<accession>A0AAU9RBS2</accession>
<feature type="compositionally biased region" description="Polar residues" evidence="1">
    <location>
        <begin position="190"/>
        <end position="199"/>
    </location>
</feature>
<protein>
    <recommendedName>
        <fullName evidence="4">DUF4283 domain-containing protein</fullName>
    </recommendedName>
</protein>
<sequence>MFTVTQWNSTGGSVQDLDAITIWAHLQGMPFNLMHRKGISLVAGLIGEPIERDEYTMNLVSLTEAHVKVEVNLTKPLPTSVEVSRDDGSITEIKVVYPWVPPTCSNCQMLGHVARYCPALPLATNAVKKSGMETLGKDKKKGKVSHPPAKPPVSDQPADVSSSGPDRSPKASSVVPPPASLATPKAPTEASPTAINTKPCSLQSNPLFELLKTPTSNTFAVLDNTAPNTTISSPRSNDMVIDSTSTPFTSSLPLESSPAKEINSKLF</sequence>
<evidence type="ECO:0000313" key="2">
    <source>
        <dbReference type="EMBL" id="CAH2037584.1"/>
    </source>
</evidence>
<keyword evidence="3" id="KW-1185">Reference proteome</keyword>
<reference evidence="2 3" key="1">
    <citation type="submission" date="2022-03" db="EMBL/GenBank/DDBJ databases">
        <authorList>
            <person name="Nunn A."/>
            <person name="Chopra R."/>
            <person name="Nunn A."/>
            <person name="Contreras Garrido A."/>
        </authorList>
    </citation>
    <scope>NUCLEOTIDE SEQUENCE [LARGE SCALE GENOMIC DNA]</scope>
</reference>
<dbReference type="AlphaFoldDB" id="A0AAU9RBS2"/>
<dbReference type="PANTHER" id="PTHR31286">
    <property type="entry name" value="GLYCINE-RICH CELL WALL STRUCTURAL PROTEIN 1.8-LIKE"/>
    <property type="match status" value="1"/>
</dbReference>
<feature type="compositionally biased region" description="Low complexity" evidence="1">
    <location>
        <begin position="243"/>
        <end position="257"/>
    </location>
</feature>
<evidence type="ECO:0000256" key="1">
    <source>
        <dbReference type="SAM" id="MobiDB-lite"/>
    </source>
</evidence>
<dbReference type="EMBL" id="OU466857">
    <property type="protein sequence ID" value="CAH2037584.1"/>
    <property type="molecule type" value="Genomic_DNA"/>
</dbReference>
<dbReference type="PANTHER" id="PTHR31286:SF90">
    <property type="entry name" value="DUF4283 DOMAIN-CONTAINING PROTEIN"/>
    <property type="match status" value="1"/>
</dbReference>
<evidence type="ECO:0000313" key="3">
    <source>
        <dbReference type="Proteomes" id="UP000836841"/>
    </source>
</evidence>
<feature type="region of interest" description="Disordered" evidence="1">
    <location>
        <begin position="225"/>
        <end position="267"/>
    </location>
</feature>